<dbReference type="KEGG" id="xor:XOC_0482"/>
<dbReference type="HOGENOM" id="CLU_3124176_0_0_6"/>
<reference evidence="1 2" key="1">
    <citation type="journal article" date="2011" name="J. Bacteriol.">
        <title>Two new complete genome sequences offer insight into host and tissue specificity of plant pathogenic Xanthomonas spp.</title>
        <authorList>
            <person name="Bogdanove A.J."/>
            <person name="Koebnik R."/>
            <person name="Lu H."/>
            <person name="Furutani A."/>
            <person name="Angiuoli S.V."/>
            <person name="Patil P.B."/>
            <person name="Van Sluys M.A."/>
            <person name="Ryan R.P."/>
            <person name="Meyer D.F."/>
            <person name="Han S.W."/>
            <person name="Aparna G."/>
            <person name="Rajaram M."/>
            <person name="Delcher A.L."/>
            <person name="Phillippy A.M."/>
            <person name="Puiu D."/>
            <person name="Schatz M.C."/>
            <person name="Shumway M."/>
            <person name="Sommer D.D."/>
            <person name="Trapnell C."/>
            <person name="Benahmed F."/>
            <person name="Dimitrov G."/>
            <person name="Madupu R."/>
            <person name="Radune D."/>
            <person name="Sullivan S."/>
            <person name="Jha G."/>
            <person name="Ishihara H."/>
            <person name="Lee S.W."/>
            <person name="Pandey A."/>
            <person name="Sharma V."/>
            <person name="Sriariyanun M."/>
            <person name="Szurek B."/>
            <person name="Vera-Cruz C.M."/>
            <person name="Dorman K.S."/>
            <person name="Ronald P.C."/>
            <person name="Verdier V."/>
            <person name="Dow J.M."/>
            <person name="Sonti R.V."/>
            <person name="Tsuge S."/>
            <person name="Brendel V.P."/>
            <person name="Rabinowicz P.D."/>
            <person name="Leach J.E."/>
            <person name="White F.F."/>
            <person name="Salzberg S.L."/>
        </authorList>
    </citation>
    <scope>NUCLEOTIDE SEQUENCE [LARGE SCALE GENOMIC DNA]</scope>
    <source>
        <strain evidence="1 2">BLS256</strain>
    </source>
</reference>
<dbReference type="Proteomes" id="UP000008851">
    <property type="component" value="Chromosome"/>
</dbReference>
<dbReference type="AlphaFoldDB" id="G7T9P3"/>
<sequence length="50" mass="5660">MLARFFYLGRQRVQSMDEDAACLGWSAAISIAFRTTHARSLRANLSQRAD</sequence>
<evidence type="ECO:0000313" key="1">
    <source>
        <dbReference type="EMBL" id="AEQ94702.1"/>
    </source>
</evidence>
<protein>
    <submittedName>
        <fullName evidence="1">Uncharacterized protein</fullName>
    </submittedName>
</protein>
<dbReference type="EMBL" id="CP003057">
    <property type="protein sequence ID" value="AEQ94702.1"/>
    <property type="molecule type" value="Genomic_DNA"/>
</dbReference>
<gene>
    <name evidence="1" type="ORF">XOC_0482</name>
</gene>
<evidence type="ECO:0000313" key="2">
    <source>
        <dbReference type="Proteomes" id="UP000008851"/>
    </source>
</evidence>
<name>G7T9P3_XANOB</name>
<accession>G7T9P3</accession>
<proteinExistence type="predicted"/>
<organism evidence="1 2">
    <name type="scientific">Xanthomonas oryzae pv. oryzicola (strain BLS256)</name>
    <dbReference type="NCBI Taxonomy" id="383407"/>
    <lineage>
        <taxon>Bacteria</taxon>
        <taxon>Pseudomonadati</taxon>
        <taxon>Pseudomonadota</taxon>
        <taxon>Gammaproteobacteria</taxon>
        <taxon>Lysobacterales</taxon>
        <taxon>Lysobacteraceae</taxon>
        <taxon>Xanthomonas</taxon>
    </lineage>
</organism>